<comment type="caution">
    <text evidence="1">The sequence shown here is derived from an EMBL/GenBank/DDBJ whole genome shotgun (WGS) entry which is preliminary data.</text>
</comment>
<name>A0ACC1WQR2_MELAZ</name>
<evidence type="ECO:0000313" key="2">
    <source>
        <dbReference type="Proteomes" id="UP001164539"/>
    </source>
</evidence>
<reference evidence="1 2" key="1">
    <citation type="journal article" date="2023" name="Science">
        <title>Complex scaffold remodeling in plant triterpene biosynthesis.</title>
        <authorList>
            <person name="De La Pena R."/>
            <person name="Hodgson H."/>
            <person name="Liu J.C."/>
            <person name="Stephenson M.J."/>
            <person name="Martin A.C."/>
            <person name="Owen C."/>
            <person name="Harkess A."/>
            <person name="Leebens-Mack J."/>
            <person name="Jimenez L.E."/>
            <person name="Osbourn A."/>
            <person name="Sattely E.S."/>
        </authorList>
    </citation>
    <scope>NUCLEOTIDE SEQUENCE [LARGE SCALE GENOMIC DNA]</scope>
    <source>
        <strain evidence="2">cv. JPN11</strain>
        <tissue evidence="1">Leaf</tissue>
    </source>
</reference>
<keyword evidence="2" id="KW-1185">Reference proteome</keyword>
<proteinExistence type="predicted"/>
<organism evidence="1 2">
    <name type="scientific">Melia azedarach</name>
    <name type="common">Chinaberry tree</name>
    <dbReference type="NCBI Taxonomy" id="155640"/>
    <lineage>
        <taxon>Eukaryota</taxon>
        <taxon>Viridiplantae</taxon>
        <taxon>Streptophyta</taxon>
        <taxon>Embryophyta</taxon>
        <taxon>Tracheophyta</taxon>
        <taxon>Spermatophyta</taxon>
        <taxon>Magnoliopsida</taxon>
        <taxon>eudicotyledons</taxon>
        <taxon>Gunneridae</taxon>
        <taxon>Pentapetalae</taxon>
        <taxon>rosids</taxon>
        <taxon>malvids</taxon>
        <taxon>Sapindales</taxon>
        <taxon>Meliaceae</taxon>
        <taxon>Melia</taxon>
    </lineage>
</organism>
<evidence type="ECO:0000313" key="1">
    <source>
        <dbReference type="EMBL" id="KAJ4701278.1"/>
    </source>
</evidence>
<dbReference type="Proteomes" id="UP001164539">
    <property type="component" value="Chromosome 14"/>
</dbReference>
<protein>
    <submittedName>
        <fullName evidence="1">Uncharacterized protein</fullName>
    </submittedName>
</protein>
<dbReference type="EMBL" id="CM051407">
    <property type="protein sequence ID" value="KAJ4701278.1"/>
    <property type="molecule type" value="Genomic_DNA"/>
</dbReference>
<sequence>MAGIGSSAFTLAEAYSLRALYNDKLRKNQQAAATAVQTNPIVADYDEESKEAPSGCFFLVFKKNHSAKIKLVSGASKLYYFHSSYHICMEFILGNTFSEFIPLDLRS</sequence>
<gene>
    <name evidence="1" type="ORF">OWV82_024544</name>
</gene>
<accession>A0ACC1WQR2</accession>